<dbReference type="Pfam" id="PF01920">
    <property type="entry name" value="Prefoldin_2"/>
    <property type="match status" value="1"/>
</dbReference>
<dbReference type="GO" id="GO:0044183">
    <property type="term" value="F:protein folding chaperone"/>
    <property type="evidence" value="ECO:0007669"/>
    <property type="project" value="TreeGrafter"/>
</dbReference>
<protein>
    <submittedName>
        <fullName evidence="4">WGS project CCBQ000000000 data, contig 00107</fullName>
    </submittedName>
</protein>
<accession>A0A0A8KZ37</accession>
<gene>
    <name evidence="4" type="ORF">KLDO_g146</name>
</gene>
<keyword evidence="5" id="KW-1185">Reference proteome</keyword>
<reference evidence="4 5" key="1">
    <citation type="submission" date="2014-03" db="EMBL/GenBank/DDBJ databases">
        <title>The genome of Kluyveromyces dobzhanskii.</title>
        <authorList>
            <person name="Nystedt B."/>
            <person name="Astrom S."/>
        </authorList>
    </citation>
    <scope>NUCLEOTIDE SEQUENCE [LARGE SCALE GENOMIC DNA]</scope>
    <source>
        <strain evidence="4 5">CBS 2104</strain>
    </source>
</reference>
<keyword evidence="3" id="KW-0175">Coiled coil</keyword>
<dbReference type="GO" id="GO:0016272">
    <property type="term" value="C:prefoldin complex"/>
    <property type="evidence" value="ECO:0007669"/>
    <property type="project" value="InterPro"/>
</dbReference>
<dbReference type="AlphaFoldDB" id="A0A0A8KZ37"/>
<dbReference type="GO" id="GO:0005737">
    <property type="term" value="C:cytoplasm"/>
    <property type="evidence" value="ECO:0007669"/>
    <property type="project" value="TreeGrafter"/>
</dbReference>
<dbReference type="PANTHER" id="PTHR20903:SF0">
    <property type="entry name" value="PREFOLDIN SUBUNIT 1"/>
    <property type="match status" value="1"/>
</dbReference>
<dbReference type="InterPro" id="IPR002777">
    <property type="entry name" value="PFD_beta-like"/>
</dbReference>
<dbReference type="Gene3D" id="1.10.287.370">
    <property type="match status" value="1"/>
</dbReference>
<dbReference type="SUPFAM" id="SSF46579">
    <property type="entry name" value="Prefoldin"/>
    <property type="match status" value="1"/>
</dbReference>
<evidence type="ECO:0000256" key="1">
    <source>
        <dbReference type="ARBA" id="ARBA00008045"/>
    </source>
</evidence>
<dbReference type="GO" id="GO:0051082">
    <property type="term" value="F:unfolded protein binding"/>
    <property type="evidence" value="ECO:0007669"/>
    <property type="project" value="InterPro"/>
</dbReference>
<evidence type="ECO:0000256" key="2">
    <source>
        <dbReference type="ARBA" id="ARBA00023186"/>
    </source>
</evidence>
<evidence type="ECO:0000313" key="4">
    <source>
        <dbReference type="EMBL" id="CDO91813.1"/>
    </source>
</evidence>
<dbReference type="InterPro" id="IPR009053">
    <property type="entry name" value="Prefoldin"/>
</dbReference>
<dbReference type="PANTHER" id="PTHR20903">
    <property type="entry name" value="PREFOLDIN SUBUNIT 1-RELATED"/>
    <property type="match status" value="1"/>
</dbReference>
<comment type="caution">
    <text evidence="4">The sequence shown here is derived from an EMBL/GenBank/DDBJ whole genome shotgun (WGS) entry which is preliminary data.</text>
</comment>
<dbReference type="OrthoDB" id="2015447at2759"/>
<evidence type="ECO:0000256" key="3">
    <source>
        <dbReference type="SAM" id="Coils"/>
    </source>
</evidence>
<sequence>MSAPPQDIVKEMSNSLRNTRSQLDMTVVQLTQLQRQKKIAELTDDELGNYQNEKVWRSCGRMFINQDKQAYTVDLHRDEKELEEQIKALEQKRHYLEITMENTVESLRRVLGN</sequence>
<name>A0A0A8KZ37_9SACH</name>
<dbReference type="Proteomes" id="UP000031516">
    <property type="component" value="Unassembled WGS sequence"/>
</dbReference>
<keyword evidence="2" id="KW-0143">Chaperone</keyword>
<evidence type="ECO:0000313" key="5">
    <source>
        <dbReference type="Proteomes" id="UP000031516"/>
    </source>
</evidence>
<organism evidence="4 5">
    <name type="scientific">Kluyveromyces dobzhanskii CBS 2104</name>
    <dbReference type="NCBI Taxonomy" id="1427455"/>
    <lineage>
        <taxon>Eukaryota</taxon>
        <taxon>Fungi</taxon>
        <taxon>Dikarya</taxon>
        <taxon>Ascomycota</taxon>
        <taxon>Saccharomycotina</taxon>
        <taxon>Saccharomycetes</taxon>
        <taxon>Saccharomycetales</taxon>
        <taxon>Saccharomycetaceae</taxon>
        <taxon>Kluyveromyces</taxon>
    </lineage>
</organism>
<proteinExistence type="inferred from homology"/>
<comment type="similarity">
    <text evidence="1">Belongs to the prefoldin subunit beta family.</text>
</comment>
<feature type="coiled-coil region" evidence="3">
    <location>
        <begin position="72"/>
        <end position="99"/>
    </location>
</feature>
<dbReference type="EMBL" id="CCBQ010000004">
    <property type="protein sequence ID" value="CDO91813.1"/>
    <property type="molecule type" value="Genomic_DNA"/>
</dbReference>